<dbReference type="SUPFAM" id="SSF53448">
    <property type="entry name" value="Nucleotide-diphospho-sugar transferases"/>
    <property type="match status" value="2"/>
</dbReference>
<evidence type="ECO:0000259" key="1">
    <source>
        <dbReference type="Pfam" id="PF00535"/>
    </source>
</evidence>
<proteinExistence type="predicted"/>
<dbReference type="EC" id="2.4.-.-" evidence="2"/>
<dbReference type="PANTHER" id="PTHR43179">
    <property type="entry name" value="RHAMNOSYLTRANSFERASE WBBL"/>
    <property type="match status" value="1"/>
</dbReference>
<dbReference type="Proteomes" id="UP000677668">
    <property type="component" value="Chromosome 1"/>
</dbReference>
<dbReference type="InterPro" id="IPR029044">
    <property type="entry name" value="Nucleotide-diphossugar_trans"/>
</dbReference>
<evidence type="ECO:0000313" key="2">
    <source>
        <dbReference type="EMBL" id="QUV94594.1"/>
    </source>
</evidence>
<keyword evidence="3" id="KW-1185">Reference proteome</keyword>
<feature type="domain" description="Glycosyltransferase 2-like" evidence="1">
    <location>
        <begin position="87"/>
        <end position="202"/>
    </location>
</feature>
<keyword evidence="2" id="KW-0808">Transferase</keyword>
<dbReference type="CDD" id="cd04184">
    <property type="entry name" value="GT2_RfbC_Mx_like"/>
    <property type="match status" value="1"/>
</dbReference>
<dbReference type="EMBL" id="CP072642">
    <property type="protein sequence ID" value="QUV94594.1"/>
    <property type="molecule type" value="Genomic_DNA"/>
</dbReference>
<dbReference type="InterPro" id="IPR001173">
    <property type="entry name" value="Glyco_trans_2-like"/>
</dbReference>
<keyword evidence="2" id="KW-0328">Glycosyltransferase</keyword>
<name>A0ABX8B0W6_9BACT</name>
<dbReference type="Pfam" id="PF00535">
    <property type="entry name" value="Glycos_transf_2"/>
    <property type="match status" value="2"/>
</dbReference>
<evidence type="ECO:0000313" key="3">
    <source>
        <dbReference type="Proteomes" id="UP000677668"/>
    </source>
</evidence>
<sequence>MKSLLDYYRRHPHRIRQAVQTAHRLWRTEGVRGVWRHIQTRMAEEGRTAPPRCPYRRWVARYDRLTDVDRRRIRERLARLTHRPLFSILMPVCDPDPRWLQAALASVTRQLYPHWQLCIADDASTRPEVHRCLAEAARADDRVRVVYRPTRGHIAAASNSALELATGDFITFLDHDDVLAEHALACLAVALDEQPETDVIYTDEDQIDMRGQRFAPHFKPGWSPELLRGCHYLSHLTVYRATKVRAVGGFRPGLDGAQDYDLCLRITAQTDPARIRHLPHVLYHWRVTAGSTAGRHEAKPYAMAAGERALAEHLAQVAPGAEVTRTPTGRYRVRYPLPAPLPRVSILMGTRDQAELTRTALDGVLNATDYANLEVVLVDNGSREAETLALFETLRQDARVRVMRYDAPFNFSAINNLAAHHATGDVLVLLNNDVQIIHADWLREMVSHVMRPEVGIVGARLLYPDDTIQHVGVVLGIRGLPGHVHRGEPRTARSIPSNVQLLWNEVARDVSAVTAACLAIRRTVFETVGGLDAEHLPVAFNDVDLCLRVQEHGYRILVTPHAELYHLESASRGSDQRPERRAAFQRECEYMLARWGARLADDPYYNPNLTLERLDASPARPRRPYFFRESS</sequence>
<dbReference type="PANTHER" id="PTHR43179:SF7">
    <property type="entry name" value="RHAMNOSYLTRANSFERASE WBBL"/>
    <property type="match status" value="1"/>
</dbReference>
<organism evidence="2 3">
    <name type="scientific">Chloracidobacterium sp. N</name>
    <dbReference type="NCBI Taxonomy" id="2821540"/>
    <lineage>
        <taxon>Bacteria</taxon>
        <taxon>Pseudomonadati</taxon>
        <taxon>Acidobacteriota</taxon>
        <taxon>Terriglobia</taxon>
        <taxon>Terriglobales</taxon>
        <taxon>Acidobacteriaceae</taxon>
        <taxon>Chloracidobacterium</taxon>
        <taxon>Chloracidobacterium aggregatum</taxon>
    </lineage>
</organism>
<feature type="domain" description="Glycosyltransferase 2-like" evidence="1">
    <location>
        <begin position="345"/>
        <end position="469"/>
    </location>
</feature>
<dbReference type="RefSeq" id="WP_211422876.1">
    <property type="nucleotide sequence ID" value="NZ_CP072642.1"/>
</dbReference>
<reference evidence="2 3" key="1">
    <citation type="submission" date="2021-03" db="EMBL/GenBank/DDBJ databases">
        <title>Genomic and phenotypic characterization of Chloracidobacterium isolates provides evidence for multiple species.</title>
        <authorList>
            <person name="Saini M.K."/>
            <person name="Costas A.M.G."/>
            <person name="Tank M."/>
            <person name="Bryant D.A."/>
        </authorList>
    </citation>
    <scope>NUCLEOTIDE SEQUENCE [LARGE SCALE GENOMIC DNA]</scope>
    <source>
        <strain evidence="2 3">N</strain>
    </source>
</reference>
<dbReference type="Gene3D" id="3.90.550.10">
    <property type="entry name" value="Spore Coat Polysaccharide Biosynthesis Protein SpsA, Chain A"/>
    <property type="match status" value="2"/>
</dbReference>
<dbReference type="GO" id="GO:0016757">
    <property type="term" value="F:glycosyltransferase activity"/>
    <property type="evidence" value="ECO:0007669"/>
    <property type="project" value="UniProtKB-KW"/>
</dbReference>
<gene>
    <name evidence="2" type="ORF">J8C05_03885</name>
</gene>
<protein>
    <submittedName>
        <fullName evidence="2">Glycosyltransferase</fullName>
        <ecNumber evidence="2">2.4.-.-</ecNumber>
    </submittedName>
</protein>
<accession>A0ABX8B0W6</accession>